<sequence length="42" mass="5104">MARKQNIMENKKHTLTKKMERKLNNVKNETQTLFDLDYGKKH</sequence>
<accession>A0A0V1KIQ0</accession>
<name>A0A0V1KIQ0_9BILA</name>
<evidence type="ECO:0000313" key="1">
    <source>
        <dbReference type="EMBL" id="KRZ47057.1"/>
    </source>
</evidence>
<dbReference type="AlphaFoldDB" id="A0A0V1KIQ0"/>
<proteinExistence type="predicted"/>
<protein>
    <submittedName>
        <fullName evidence="1">Uncharacterized protein</fullName>
    </submittedName>
</protein>
<dbReference type="Proteomes" id="UP000054721">
    <property type="component" value="Unassembled WGS sequence"/>
</dbReference>
<gene>
    <name evidence="1" type="ORF">T02_9749</name>
</gene>
<organism evidence="1 2">
    <name type="scientific">Trichinella nativa</name>
    <dbReference type="NCBI Taxonomy" id="6335"/>
    <lineage>
        <taxon>Eukaryota</taxon>
        <taxon>Metazoa</taxon>
        <taxon>Ecdysozoa</taxon>
        <taxon>Nematoda</taxon>
        <taxon>Enoplea</taxon>
        <taxon>Dorylaimia</taxon>
        <taxon>Trichinellida</taxon>
        <taxon>Trichinellidae</taxon>
        <taxon>Trichinella</taxon>
    </lineage>
</organism>
<keyword evidence="2" id="KW-1185">Reference proteome</keyword>
<comment type="caution">
    <text evidence="1">The sequence shown here is derived from an EMBL/GenBank/DDBJ whole genome shotgun (WGS) entry which is preliminary data.</text>
</comment>
<evidence type="ECO:0000313" key="2">
    <source>
        <dbReference type="Proteomes" id="UP000054721"/>
    </source>
</evidence>
<dbReference type="EMBL" id="JYDW01001475">
    <property type="protein sequence ID" value="KRZ47057.1"/>
    <property type="molecule type" value="Genomic_DNA"/>
</dbReference>
<reference evidence="1 2" key="1">
    <citation type="submission" date="2015-05" db="EMBL/GenBank/DDBJ databases">
        <title>Evolution of Trichinella species and genotypes.</title>
        <authorList>
            <person name="Korhonen P.K."/>
            <person name="Edoardo P."/>
            <person name="Giuseppe L.R."/>
            <person name="Gasser R.B."/>
        </authorList>
    </citation>
    <scope>NUCLEOTIDE SEQUENCE [LARGE SCALE GENOMIC DNA]</scope>
    <source>
        <strain evidence="1">ISS10</strain>
    </source>
</reference>